<feature type="region of interest" description="Disordered" evidence="2">
    <location>
        <begin position="50"/>
        <end position="69"/>
    </location>
</feature>
<dbReference type="AlphaFoldDB" id="A0A1Q3EE80"/>
<gene>
    <name evidence="3" type="ORF">LENED_007357</name>
</gene>
<protein>
    <submittedName>
        <fullName evidence="3">Uncharacterized protein</fullName>
    </submittedName>
</protein>
<comment type="caution">
    <text evidence="3">The sequence shown here is derived from an EMBL/GenBank/DDBJ whole genome shotgun (WGS) entry which is preliminary data.</text>
</comment>
<organism evidence="3 4">
    <name type="scientific">Lentinula edodes</name>
    <name type="common">Shiitake mushroom</name>
    <name type="synonym">Lentinus edodes</name>
    <dbReference type="NCBI Taxonomy" id="5353"/>
    <lineage>
        <taxon>Eukaryota</taxon>
        <taxon>Fungi</taxon>
        <taxon>Dikarya</taxon>
        <taxon>Basidiomycota</taxon>
        <taxon>Agaricomycotina</taxon>
        <taxon>Agaricomycetes</taxon>
        <taxon>Agaricomycetidae</taxon>
        <taxon>Agaricales</taxon>
        <taxon>Marasmiineae</taxon>
        <taxon>Omphalotaceae</taxon>
        <taxon>Lentinula</taxon>
    </lineage>
</organism>
<accession>A0A1Q3EE80</accession>
<evidence type="ECO:0000256" key="1">
    <source>
        <dbReference type="SAM" id="Coils"/>
    </source>
</evidence>
<proteinExistence type="predicted"/>
<reference evidence="3 4" key="1">
    <citation type="submission" date="2016-08" db="EMBL/GenBank/DDBJ databases">
        <authorList>
            <consortium name="Lentinula edodes genome sequencing consortium"/>
            <person name="Sakamoto Y."/>
            <person name="Nakade K."/>
            <person name="Sato S."/>
            <person name="Yoshida Y."/>
            <person name="Miyazaki K."/>
            <person name="Natsume S."/>
            <person name="Konno N."/>
        </authorList>
    </citation>
    <scope>NUCLEOTIDE SEQUENCE [LARGE SCALE GENOMIC DNA]</scope>
    <source>
        <strain evidence="3 4">NBRC 111202</strain>
    </source>
</reference>
<dbReference type="Proteomes" id="UP000188533">
    <property type="component" value="Unassembled WGS sequence"/>
</dbReference>
<evidence type="ECO:0000256" key="2">
    <source>
        <dbReference type="SAM" id="MobiDB-lite"/>
    </source>
</evidence>
<sequence length="227" mass="26370">MLMESTKEDLDEGMNSDESHDVDSYSTDQAQVVETLTMEEYTDLREMESRMLEKQEHVQSMDTEPDDNSENFREKALEDQYLAMENEALRYQVERLRESESELQKTVIEQKQILAHAVSMPDSCQANISEINRLRHQLKLTTEDLEASRSTAEIQAKELLSAQKKVRKQEAKLATYNQALAQHNKLRQTVGMVLWDYESYPADRVLEDMNPLIQRMKGLGEYSKAEK</sequence>
<feature type="region of interest" description="Disordered" evidence="2">
    <location>
        <begin position="1"/>
        <end position="32"/>
    </location>
</feature>
<keyword evidence="1" id="KW-0175">Coiled coil</keyword>
<keyword evidence="4" id="KW-1185">Reference proteome</keyword>
<feature type="coiled-coil region" evidence="1">
    <location>
        <begin position="159"/>
        <end position="186"/>
    </location>
</feature>
<name>A0A1Q3EE80_LENED</name>
<evidence type="ECO:0000313" key="3">
    <source>
        <dbReference type="EMBL" id="GAW05496.1"/>
    </source>
</evidence>
<feature type="compositionally biased region" description="Basic and acidic residues" evidence="2">
    <location>
        <begin position="50"/>
        <end position="59"/>
    </location>
</feature>
<dbReference type="EMBL" id="BDGU01000252">
    <property type="protein sequence ID" value="GAW05496.1"/>
    <property type="molecule type" value="Genomic_DNA"/>
</dbReference>
<reference evidence="3 4" key="2">
    <citation type="submission" date="2017-02" db="EMBL/GenBank/DDBJ databases">
        <title>A genome survey and senescence transcriptome analysis in Lentinula edodes.</title>
        <authorList>
            <person name="Sakamoto Y."/>
            <person name="Nakade K."/>
            <person name="Sato S."/>
            <person name="Yoshida Y."/>
            <person name="Miyazaki K."/>
            <person name="Natsume S."/>
            <person name="Konno N."/>
        </authorList>
    </citation>
    <scope>NUCLEOTIDE SEQUENCE [LARGE SCALE GENOMIC DNA]</scope>
    <source>
        <strain evidence="3 4">NBRC 111202</strain>
    </source>
</reference>
<evidence type="ECO:0000313" key="4">
    <source>
        <dbReference type="Proteomes" id="UP000188533"/>
    </source>
</evidence>